<dbReference type="Proteomes" id="UP001177341">
    <property type="component" value="Unassembled WGS sequence"/>
</dbReference>
<gene>
    <name evidence="1" type="ORF">Q8W30_04725</name>
</gene>
<dbReference type="InterPro" id="IPR029058">
    <property type="entry name" value="AB_hydrolase_fold"/>
</dbReference>
<dbReference type="Gene3D" id="3.40.50.1820">
    <property type="entry name" value="alpha/beta hydrolase"/>
    <property type="match status" value="1"/>
</dbReference>
<evidence type="ECO:0000313" key="1">
    <source>
        <dbReference type="EMBL" id="MDP2521869.1"/>
    </source>
</evidence>
<dbReference type="RefSeq" id="WP_305450295.1">
    <property type="nucleotide sequence ID" value="NZ_JAUYVO010000003.1"/>
</dbReference>
<evidence type="ECO:0000313" key="2">
    <source>
        <dbReference type="Proteomes" id="UP001177341"/>
    </source>
</evidence>
<organism evidence="1 2">
    <name type="scientific">Neptunomonas phycophila</name>
    <dbReference type="NCBI Taxonomy" id="1572645"/>
    <lineage>
        <taxon>Bacteria</taxon>
        <taxon>Pseudomonadati</taxon>
        <taxon>Pseudomonadota</taxon>
        <taxon>Gammaproteobacteria</taxon>
        <taxon>Oceanospirillales</taxon>
        <taxon>Oceanospirillaceae</taxon>
        <taxon>Neptunomonas</taxon>
    </lineage>
</organism>
<accession>A0ABT9ES35</accession>
<evidence type="ECO:0008006" key="3">
    <source>
        <dbReference type="Google" id="ProtNLM"/>
    </source>
</evidence>
<keyword evidence="2" id="KW-1185">Reference proteome</keyword>
<comment type="caution">
    <text evidence="1">The sequence shown here is derived from an EMBL/GenBank/DDBJ whole genome shotgun (WGS) entry which is preliminary data.</text>
</comment>
<reference evidence="1" key="1">
    <citation type="submission" date="2023-07" db="EMBL/GenBank/DDBJ databases">
        <title>Genome content predicts the carbon catabolic preferences of heterotrophic bacteria.</title>
        <authorList>
            <person name="Gralka M."/>
        </authorList>
    </citation>
    <scope>NUCLEOTIDE SEQUENCE</scope>
    <source>
        <strain evidence="1">5G01</strain>
    </source>
</reference>
<protein>
    <recommendedName>
        <fullName evidence="3">Alpha/beta hydrolase</fullName>
    </recommendedName>
</protein>
<name>A0ABT9ES35_9GAMM</name>
<dbReference type="EMBL" id="JAUYVO010000003">
    <property type="protein sequence ID" value="MDP2521869.1"/>
    <property type="molecule type" value="Genomic_DNA"/>
</dbReference>
<proteinExistence type="predicted"/>
<sequence>MILFNGQEIILHATPGIGDKLVVTFTSFEKSGGASTGGWQGTVERLGFPGLFFISKQNHWFNSHELDTAVEIARKFRDQFKEALLTGASMGGHAALRLYSDLNASVTVAISPQYCIRNELVPFEKRWTQESIKIKKYDRKIDEKCTKMNSYIIYDDNHEQDKGHVDLISNKVECTRVPLSNSGHSSVRALADLKLLDLIFKFSGEEAENKELLERINKKYKSDAYRSAHVIIQKASKMSLEERYTFLQNLPSNLLGITPSKKALEELKSKTHGC</sequence>